<dbReference type="PRINTS" id="PR00724">
    <property type="entry name" value="CRBOXYPTASEC"/>
</dbReference>
<comment type="caution">
    <text evidence="7">The sequence shown here is derived from an EMBL/GenBank/DDBJ whole genome shotgun (WGS) entry which is preliminary data.</text>
</comment>
<keyword evidence="3" id="KW-0645">Protease</keyword>
<evidence type="ECO:0000256" key="3">
    <source>
        <dbReference type="ARBA" id="ARBA00022670"/>
    </source>
</evidence>
<dbReference type="Gene3D" id="3.40.50.1820">
    <property type="entry name" value="alpha/beta hydrolase"/>
    <property type="match status" value="1"/>
</dbReference>
<evidence type="ECO:0000256" key="4">
    <source>
        <dbReference type="ARBA" id="ARBA00022729"/>
    </source>
</evidence>
<dbReference type="Proteomes" id="UP001363151">
    <property type="component" value="Unassembled WGS sequence"/>
</dbReference>
<dbReference type="SUPFAM" id="SSF53474">
    <property type="entry name" value="alpha/beta-Hydrolases"/>
    <property type="match status" value="1"/>
</dbReference>
<evidence type="ECO:0000256" key="6">
    <source>
        <dbReference type="ARBA" id="ARBA00023180"/>
    </source>
</evidence>
<keyword evidence="8" id="KW-1185">Reference proteome</keyword>
<evidence type="ECO:0000256" key="5">
    <source>
        <dbReference type="ARBA" id="ARBA00022801"/>
    </source>
</evidence>
<name>A0ABR1G5S8_AURAN</name>
<comment type="similarity">
    <text evidence="1">Belongs to the peptidase S10 family.</text>
</comment>
<evidence type="ECO:0000256" key="2">
    <source>
        <dbReference type="ARBA" id="ARBA00022645"/>
    </source>
</evidence>
<reference evidence="7 8" key="1">
    <citation type="submission" date="2024-03" db="EMBL/GenBank/DDBJ databases">
        <title>Aureococcus anophagefferens CCMP1851 and Kratosvirus quantuckense: Draft genome of a second virus-susceptible host strain in the model system.</title>
        <authorList>
            <person name="Chase E."/>
            <person name="Truchon A.R."/>
            <person name="Schepens W."/>
            <person name="Wilhelm S.W."/>
        </authorList>
    </citation>
    <scope>NUCLEOTIDE SEQUENCE [LARGE SCALE GENOMIC DNA]</scope>
    <source>
        <strain evidence="7 8">CCMP1851</strain>
    </source>
</reference>
<dbReference type="Pfam" id="PF00450">
    <property type="entry name" value="Peptidase_S10"/>
    <property type="match status" value="1"/>
</dbReference>
<dbReference type="PANTHER" id="PTHR11802:SF3">
    <property type="entry name" value="RETINOID-INDUCIBLE SERINE CARBOXYPEPTIDASE"/>
    <property type="match status" value="1"/>
</dbReference>
<dbReference type="EMBL" id="JBBJCI010000095">
    <property type="protein sequence ID" value="KAK7248498.1"/>
    <property type="molecule type" value="Genomic_DNA"/>
</dbReference>
<protein>
    <submittedName>
        <fullName evidence="7">Serine-type carboxypeptidase</fullName>
    </submittedName>
</protein>
<dbReference type="PANTHER" id="PTHR11802">
    <property type="entry name" value="SERINE PROTEASE FAMILY S10 SERINE CARBOXYPEPTIDASE"/>
    <property type="match status" value="1"/>
</dbReference>
<dbReference type="InterPro" id="IPR001563">
    <property type="entry name" value="Peptidase_S10"/>
</dbReference>
<evidence type="ECO:0000313" key="7">
    <source>
        <dbReference type="EMBL" id="KAK7248498.1"/>
    </source>
</evidence>
<proteinExistence type="inferred from homology"/>
<accession>A0ABR1G5S8</accession>
<organism evidence="7 8">
    <name type="scientific">Aureococcus anophagefferens</name>
    <name type="common">Harmful bloom alga</name>
    <dbReference type="NCBI Taxonomy" id="44056"/>
    <lineage>
        <taxon>Eukaryota</taxon>
        <taxon>Sar</taxon>
        <taxon>Stramenopiles</taxon>
        <taxon>Ochrophyta</taxon>
        <taxon>Pelagophyceae</taxon>
        <taxon>Pelagomonadales</taxon>
        <taxon>Pelagomonadaceae</taxon>
        <taxon>Aureococcus</taxon>
    </lineage>
</organism>
<dbReference type="PROSITE" id="PS00560">
    <property type="entry name" value="CARBOXYPEPT_SER_HIS"/>
    <property type="match status" value="1"/>
</dbReference>
<dbReference type="InterPro" id="IPR029058">
    <property type="entry name" value="AB_hydrolase_fold"/>
</dbReference>
<gene>
    <name evidence="7" type="primary">KEX1</name>
    <name evidence="7" type="ORF">SO694_00163010</name>
</gene>
<evidence type="ECO:0000256" key="1">
    <source>
        <dbReference type="ARBA" id="ARBA00009431"/>
    </source>
</evidence>
<evidence type="ECO:0000313" key="8">
    <source>
        <dbReference type="Proteomes" id="UP001363151"/>
    </source>
</evidence>
<dbReference type="InterPro" id="IPR033124">
    <property type="entry name" value="Ser_caboxypep_his_AS"/>
</dbReference>
<keyword evidence="5" id="KW-0378">Hydrolase</keyword>
<sequence>MRLRLLALVGALVDAKRIHPRRLAANASSAARRLLADDRWPTAALAWNATRRLTSEKLVAPAAHAVTRLPGLPADWAGNHYAGMIDSDDKGGGRLFYWFFERDEANPVGPKTTPLLIWLNGGPGCSSMDGLFLELGPLRVAPGSPSGKARLERRPSSWHRAAHALFLDQPVGTGFSRTSGRNYCRDDACIVAQFETFLARFVRSYRHLVMKDEKTSVPVYFAGESHAGHYVPLMMEHLLFKATSGINWDVRGAALGNAWIDPRHQYDVSRMASTLGLISDREAARLQEKEKQCQRKLDQRVYVSKLCWDLLDDVVKATRASPTLGGPGLGANQYDARDAVRSSRFFPPGHEGVEAYMNQADVRAALHVDAQSQRFRECADPPYDALQHQDGLGVAPSLRRLLDAAAHKRPRLLFYNGQTDLICNHVGVDRSLRALDWTGKADFARAEARPWLRSGHVAGFLKRARNLALLAVKDSGHMVPMDQPAAALDMIAAFIGDAPFEGADEEKKVCADACLGRHHKRGGH</sequence>
<keyword evidence="2 7" id="KW-0121">Carboxypeptidase</keyword>
<keyword evidence="4" id="KW-0732">Signal</keyword>
<dbReference type="GO" id="GO:0004180">
    <property type="term" value="F:carboxypeptidase activity"/>
    <property type="evidence" value="ECO:0007669"/>
    <property type="project" value="UniProtKB-KW"/>
</dbReference>
<keyword evidence="6" id="KW-0325">Glycoprotein</keyword>